<keyword evidence="5" id="KW-1185">Reference proteome</keyword>
<keyword evidence="1" id="KW-1133">Transmembrane helix</keyword>
<feature type="transmembrane region" description="Helical" evidence="1">
    <location>
        <begin position="43"/>
        <end position="61"/>
    </location>
</feature>
<name>A0A1I5Z8X5_9PSEU</name>
<accession>A0A1I5Z8X5</accession>
<evidence type="ECO:0000256" key="1">
    <source>
        <dbReference type="SAM" id="Phobius"/>
    </source>
</evidence>
<evidence type="ECO:0000313" key="2">
    <source>
        <dbReference type="EMBL" id="NEC54909.1"/>
    </source>
</evidence>
<keyword evidence="1" id="KW-0472">Membrane</keyword>
<evidence type="ECO:0000313" key="5">
    <source>
        <dbReference type="Proteomes" id="UP000470404"/>
    </source>
</evidence>
<dbReference type="Proteomes" id="UP000470404">
    <property type="component" value="Unassembled WGS sequence"/>
</dbReference>
<dbReference type="RefSeq" id="WP_067582715.1">
    <property type="nucleotide sequence ID" value="NZ_FOWC01000014.1"/>
</dbReference>
<dbReference type="Proteomes" id="UP000199137">
    <property type="component" value="Unassembled WGS sequence"/>
</dbReference>
<gene>
    <name evidence="2" type="ORF">G3I59_04675</name>
    <name evidence="3" type="ORF">SAMN05421854_11493</name>
</gene>
<proteinExistence type="predicted"/>
<sequence length="412" mass="43867">MGKLTRRARATADYLFFVGAGEWPVAVSALGVVLGAVTILPSAFGVAVSVIALLLGLLTLVRDIRLLRKRWAGYEFTAIVAPFPIADTPPPHAYPDAQYLAVPSRGTALVSDAIDASLTETAFSVTVAEDPYRLPAKLKATAPHVLPLRARGRLLFNGPIVGMRGEPLPVAGARPAPIVLHRARFFDAMCSNELASLRITNSADGHEYDLRNEELTDSSGALRTLAASTLADLVGVSTIAFTSDGLLVVVRQSARNSASGLLLAPSGSGSLEPRDLLTPQGGTRRTLHTAVCAGMERELCEEAAVRPDEISGTRLTGFARWLERGAKPEFFGVTRLSVDSTELTSRRTKGAERLYSSGVTFLEIDLAALGQELTDGVPVAEANALPSRLRDDSSLPLLLCLRSAALRFSTRS</sequence>
<keyword evidence="1" id="KW-0812">Transmembrane</keyword>
<organism evidence="3 4">
    <name type="scientific">Amycolatopsis rubida</name>
    <dbReference type="NCBI Taxonomy" id="112413"/>
    <lineage>
        <taxon>Bacteria</taxon>
        <taxon>Bacillati</taxon>
        <taxon>Actinomycetota</taxon>
        <taxon>Actinomycetes</taxon>
        <taxon>Pseudonocardiales</taxon>
        <taxon>Pseudonocardiaceae</taxon>
        <taxon>Amycolatopsis</taxon>
    </lineage>
</organism>
<dbReference type="AlphaFoldDB" id="A0A1I5Z8X5"/>
<feature type="transmembrane region" description="Helical" evidence="1">
    <location>
        <begin position="12"/>
        <end position="37"/>
    </location>
</feature>
<reference evidence="3 4" key="1">
    <citation type="submission" date="2016-10" db="EMBL/GenBank/DDBJ databases">
        <authorList>
            <person name="de Groot N.N."/>
        </authorList>
    </citation>
    <scope>NUCLEOTIDE SEQUENCE [LARGE SCALE GENOMIC DNA]</scope>
    <source>
        <strain evidence="3 4">DSM 44637</strain>
    </source>
</reference>
<dbReference type="EMBL" id="FOWC01000014">
    <property type="protein sequence ID" value="SFQ52894.1"/>
    <property type="molecule type" value="Genomic_DNA"/>
</dbReference>
<dbReference type="EMBL" id="JAAGNC010000032">
    <property type="protein sequence ID" value="NEC54909.1"/>
    <property type="molecule type" value="Genomic_DNA"/>
</dbReference>
<evidence type="ECO:0000313" key="3">
    <source>
        <dbReference type="EMBL" id="SFQ52894.1"/>
    </source>
</evidence>
<protein>
    <recommendedName>
        <fullName evidence="6">Nudix hydrolase domain-containing protein</fullName>
    </recommendedName>
</protein>
<evidence type="ECO:0008006" key="6">
    <source>
        <dbReference type="Google" id="ProtNLM"/>
    </source>
</evidence>
<dbReference type="OrthoDB" id="5147270at2"/>
<evidence type="ECO:0000313" key="4">
    <source>
        <dbReference type="Proteomes" id="UP000199137"/>
    </source>
</evidence>
<reference evidence="2 5" key="2">
    <citation type="submission" date="2020-01" db="EMBL/GenBank/DDBJ databases">
        <title>Insect and environment-associated Actinomycetes.</title>
        <authorList>
            <person name="Currrie C."/>
            <person name="Chevrette M."/>
            <person name="Carlson C."/>
            <person name="Stubbendieck R."/>
            <person name="Wendt-Pienkowski E."/>
        </authorList>
    </citation>
    <scope>NUCLEOTIDE SEQUENCE [LARGE SCALE GENOMIC DNA]</scope>
    <source>
        <strain evidence="2 5">SID8386</strain>
    </source>
</reference>